<name>A0A1I7WJG8_HETBA</name>
<proteinExistence type="predicted"/>
<dbReference type="Proteomes" id="UP000095283">
    <property type="component" value="Unplaced"/>
</dbReference>
<sequence length="65" mass="7679">MNANNGDGSSLEVLLPYILLYIVLYFYCLQFLQYFLISTYSTPTTAYFSQARELHLITYDIYIYL</sequence>
<evidence type="ECO:0000313" key="3">
    <source>
        <dbReference type="WBParaSite" id="Hba_05161"/>
    </source>
</evidence>
<reference evidence="3" key="1">
    <citation type="submission" date="2016-11" db="UniProtKB">
        <authorList>
            <consortium name="WormBaseParasite"/>
        </authorList>
    </citation>
    <scope>IDENTIFICATION</scope>
</reference>
<organism evidence="2 3">
    <name type="scientific">Heterorhabditis bacteriophora</name>
    <name type="common">Entomopathogenic nematode worm</name>
    <dbReference type="NCBI Taxonomy" id="37862"/>
    <lineage>
        <taxon>Eukaryota</taxon>
        <taxon>Metazoa</taxon>
        <taxon>Ecdysozoa</taxon>
        <taxon>Nematoda</taxon>
        <taxon>Chromadorea</taxon>
        <taxon>Rhabditida</taxon>
        <taxon>Rhabditina</taxon>
        <taxon>Rhabditomorpha</taxon>
        <taxon>Strongyloidea</taxon>
        <taxon>Heterorhabditidae</taxon>
        <taxon>Heterorhabditis</taxon>
    </lineage>
</organism>
<evidence type="ECO:0000256" key="1">
    <source>
        <dbReference type="SAM" id="Phobius"/>
    </source>
</evidence>
<keyword evidence="2" id="KW-1185">Reference proteome</keyword>
<protein>
    <submittedName>
        <fullName evidence="3">Ovule protein</fullName>
    </submittedName>
</protein>
<dbReference type="WBParaSite" id="Hba_05161">
    <property type="protein sequence ID" value="Hba_05161"/>
    <property type="gene ID" value="Hba_05161"/>
</dbReference>
<evidence type="ECO:0000313" key="2">
    <source>
        <dbReference type="Proteomes" id="UP000095283"/>
    </source>
</evidence>
<accession>A0A1I7WJG8</accession>
<feature type="transmembrane region" description="Helical" evidence="1">
    <location>
        <begin position="14"/>
        <end position="37"/>
    </location>
</feature>
<keyword evidence="1" id="KW-0812">Transmembrane</keyword>
<dbReference type="AlphaFoldDB" id="A0A1I7WJG8"/>
<keyword evidence="1" id="KW-0472">Membrane</keyword>
<keyword evidence="1" id="KW-1133">Transmembrane helix</keyword>